<organism evidence="9 10">
    <name type="scientific">Mariprofundus micogutta</name>
    <dbReference type="NCBI Taxonomy" id="1921010"/>
    <lineage>
        <taxon>Bacteria</taxon>
        <taxon>Pseudomonadati</taxon>
        <taxon>Pseudomonadota</taxon>
        <taxon>Candidatius Mariprofundia</taxon>
        <taxon>Mariprofundales</taxon>
        <taxon>Mariprofundaceae</taxon>
        <taxon>Mariprofundus</taxon>
    </lineage>
</organism>
<evidence type="ECO:0000313" key="10">
    <source>
        <dbReference type="Proteomes" id="UP000231632"/>
    </source>
</evidence>
<dbReference type="InterPro" id="IPR050076">
    <property type="entry name" value="ArchSynthase1/Queuine_TRR"/>
</dbReference>
<accession>A0A1L8CJS7</accession>
<feature type="active site" description="Proton acceptor" evidence="7">
    <location>
        <position position="95"/>
    </location>
</feature>
<dbReference type="PANTHER" id="PTHR46499">
    <property type="entry name" value="QUEUINE TRNA-RIBOSYLTRANSFERASE"/>
    <property type="match status" value="1"/>
</dbReference>
<dbReference type="GO" id="GO:0046872">
    <property type="term" value="F:metal ion binding"/>
    <property type="evidence" value="ECO:0007669"/>
    <property type="project" value="UniProtKB-KW"/>
</dbReference>
<dbReference type="UniPathway" id="UPA00392"/>
<comment type="cofactor">
    <cofactor evidence="7">
        <name>Zn(2+)</name>
        <dbReference type="ChEBI" id="CHEBI:29105"/>
    </cofactor>
    <text evidence="7">Binds 1 zinc ion per subunit.</text>
</comment>
<dbReference type="HAMAP" id="MF_00168">
    <property type="entry name" value="Q_tRNA_Tgt"/>
    <property type="match status" value="1"/>
</dbReference>
<dbReference type="GO" id="GO:0008616">
    <property type="term" value="P:tRNA queuosine(34) biosynthetic process"/>
    <property type="evidence" value="ECO:0007669"/>
    <property type="project" value="UniProtKB-UniRule"/>
</dbReference>
<comment type="subunit">
    <text evidence="7">Homodimer. Within each dimer, one monomer is responsible for RNA recognition and catalysis, while the other monomer binds to the replacement base PreQ1.</text>
</comment>
<keyword evidence="5 7" id="KW-0671">Queuosine biosynthesis</keyword>
<evidence type="ECO:0000256" key="3">
    <source>
        <dbReference type="ARBA" id="ARBA00022679"/>
    </source>
</evidence>
<dbReference type="SUPFAM" id="SSF51713">
    <property type="entry name" value="tRNA-guanine transglycosylase"/>
    <property type="match status" value="1"/>
</dbReference>
<dbReference type="RefSeq" id="WP_072658320.1">
    <property type="nucleotide sequence ID" value="NZ_BDFD01000001.1"/>
</dbReference>
<feature type="domain" description="tRNA-guanine(15) transglycosylase-like" evidence="8">
    <location>
        <begin position="15"/>
        <end position="371"/>
    </location>
</feature>
<keyword evidence="3 7" id="KW-0808">Transferase</keyword>
<comment type="caution">
    <text evidence="9">The sequence shown here is derived from an EMBL/GenBank/DDBJ whole genome shotgun (WGS) entry which is preliminary data.</text>
</comment>
<dbReference type="NCBIfam" id="TIGR00449">
    <property type="entry name" value="tgt_general"/>
    <property type="match status" value="1"/>
</dbReference>
<name>A0A1L8CJS7_9PROT</name>
<feature type="active site" description="Nucleophile" evidence="7">
    <location>
        <position position="269"/>
    </location>
</feature>
<sequence length="374" mass="42158">MAALSFEILAKDESGYARRGRMQLPHGIVETPVFMPVGTQATVKSLTPADLTDDINASIILGNTYHLMLRPGADLVEKMGGLHQFMAWERPILTDSGGFQVWSLGELRKIEQHGVRFRSHIDGREVFLGPKESMEIQRKLGSDIVMAFDECTPYPATLEEAEASMQLSMRWAGECREHLPAGDTQALFGIVQGGMYPELRLQSLEAIAAIDFEGIAIGGLSVGEPKQEMMGMMDALAPHLPEDKPHYVMGVGTPDDLIEGIDRGIDMFDCVMPSRNARNGTLFTDDGKINIKNLKHFDDERPIMESCNCYTCKHFSRSYLRHLYMAKEILSSRLNTLHNLHYYCDLMHRARTALEEGNWPQFRDQFLQRYRGEA</sequence>
<dbReference type="InterPro" id="IPR036511">
    <property type="entry name" value="TGT-like_sf"/>
</dbReference>
<feature type="region of interest" description="RNA binding" evidence="7">
    <location>
        <begin position="250"/>
        <end position="256"/>
    </location>
</feature>
<dbReference type="NCBIfam" id="TIGR00430">
    <property type="entry name" value="Q_tRNA_tgt"/>
    <property type="match status" value="1"/>
</dbReference>
<dbReference type="EMBL" id="BDFD01000001">
    <property type="protein sequence ID" value="GAV19119.1"/>
    <property type="molecule type" value="Genomic_DNA"/>
</dbReference>
<gene>
    <name evidence="7" type="primary">tgt</name>
    <name evidence="9" type="ORF">MMIC_P0048</name>
</gene>
<dbReference type="Pfam" id="PF01702">
    <property type="entry name" value="TGT"/>
    <property type="match status" value="1"/>
</dbReference>
<evidence type="ECO:0000256" key="2">
    <source>
        <dbReference type="ARBA" id="ARBA00022676"/>
    </source>
</evidence>
<feature type="binding site" evidence="7">
    <location>
        <begin position="95"/>
        <end position="99"/>
    </location>
    <ligand>
        <name>substrate</name>
    </ligand>
</feature>
<feature type="binding site" evidence="7">
    <location>
        <position position="307"/>
    </location>
    <ligand>
        <name>Zn(2+)</name>
        <dbReference type="ChEBI" id="CHEBI:29105"/>
    </ligand>
</feature>
<keyword evidence="7" id="KW-0862">Zinc</keyword>
<dbReference type="Gene3D" id="3.20.20.105">
    <property type="entry name" value="Queuine tRNA-ribosyltransferase-like"/>
    <property type="match status" value="1"/>
</dbReference>
<dbReference type="InterPro" id="IPR004803">
    <property type="entry name" value="TGT"/>
</dbReference>
<protein>
    <recommendedName>
        <fullName evidence="7">Queuine tRNA-ribosyltransferase</fullName>
        <ecNumber evidence="7">2.4.2.29</ecNumber>
    </recommendedName>
    <alternativeName>
        <fullName evidence="7">Guanine insertion enzyme</fullName>
    </alternativeName>
    <alternativeName>
        <fullName evidence="7">tRNA-guanine transglycosylase</fullName>
    </alternativeName>
</protein>
<dbReference type="FunFam" id="3.20.20.105:FF:000001">
    <property type="entry name" value="Queuine tRNA-ribosyltransferase"/>
    <property type="match status" value="1"/>
</dbReference>
<evidence type="ECO:0000256" key="1">
    <source>
        <dbReference type="ARBA" id="ARBA00004691"/>
    </source>
</evidence>
<dbReference type="PANTHER" id="PTHR46499:SF1">
    <property type="entry name" value="QUEUINE TRNA-RIBOSYLTRANSFERASE"/>
    <property type="match status" value="1"/>
</dbReference>
<evidence type="ECO:0000256" key="6">
    <source>
        <dbReference type="ARBA" id="ARBA00050112"/>
    </source>
</evidence>
<proteinExistence type="inferred from homology"/>
<feature type="binding site" evidence="7">
    <location>
        <position position="149"/>
    </location>
    <ligand>
        <name>substrate</name>
    </ligand>
</feature>
<feature type="binding site" evidence="7">
    <location>
        <position position="312"/>
    </location>
    <ligand>
        <name>Zn(2+)</name>
        <dbReference type="ChEBI" id="CHEBI:29105"/>
    </ligand>
</feature>
<dbReference type="AlphaFoldDB" id="A0A1L8CJS7"/>
<reference evidence="9 10" key="1">
    <citation type="journal article" date="2017" name="Arch. Microbiol.">
        <title>Mariprofundus micogutta sp. nov., a novel iron-oxidizing zetaproteobacterium isolated from a deep-sea hydrothermal field at the Bayonnaise knoll of the Izu-Ogasawara arc, and a description of Mariprofundales ord. nov. and Zetaproteobacteria classis nov.</title>
        <authorList>
            <person name="Makita H."/>
            <person name="Tanaka E."/>
            <person name="Mitsunobu S."/>
            <person name="Miyazaki M."/>
            <person name="Nunoura T."/>
            <person name="Uematsu K."/>
            <person name="Takaki Y."/>
            <person name="Nishi S."/>
            <person name="Shimamura S."/>
            <person name="Takai K."/>
        </authorList>
    </citation>
    <scope>NUCLEOTIDE SEQUENCE [LARGE SCALE GENOMIC DNA]</scope>
    <source>
        <strain evidence="9 10">ET2</strain>
    </source>
</reference>
<dbReference type="InterPro" id="IPR002616">
    <property type="entry name" value="tRNA_ribo_trans-like"/>
</dbReference>
<keyword evidence="4 7" id="KW-0819">tRNA processing</keyword>
<keyword evidence="10" id="KW-1185">Reference proteome</keyword>
<feature type="binding site" evidence="7">
    <location>
        <position position="192"/>
    </location>
    <ligand>
        <name>substrate</name>
    </ligand>
</feature>
<comment type="catalytic activity">
    <reaction evidence="6 7">
        <text>7-aminomethyl-7-carbaguanine + guanosine(34) in tRNA = 7-aminomethyl-7-carbaguanosine(34) in tRNA + guanine</text>
        <dbReference type="Rhea" id="RHEA:24104"/>
        <dbReference type="Rhea" id="RHEA-COMP:10341"/>
        <dbReference type="Rhea" id="RHEA-COMP:10342"/>
        <dbReference type="ChEBI" id="CHEBI:16235"/>
        <dbReference type="ChEBI" id="CHEBI:58703"/>
        <dbReference type="ChEBI" id="CHEBI:74269"/>
        <dbReference type="ChEBI" id="CHEBI:82833"/>
        <dbReference type="EC" id="2.4.2.29"/>
    </reaction>
</comment>
<feature type="binding site" evidence="7">
    <location>
        <position position="219"/>
    </location>
    <ligand>
        <name>substrate</name>
    </ligand>
</feature>
<keyword evidence="2 7" id="KW-0328">Glycosyltransferase</keyword>
<keyword evidence="7" id="KW-0479">Metal-binding</keyword>
<comment type="function">
    <text evidence="7">Catalyzes the base-exchange of a guanine (G) residue with the queuine precursor 7-aminomethyl-7-deazaguanine (PreQ1) at position 34 (anticodon wobble position) in tRNAs with GU(N) anticodons (tRNA-Asp, -Asn, -His and -Tyr). Catalysis occurs through a double-displacement mechanism. The nucleophile active site attacks the C1' of nucleotide 34 to detach the guanine base from the RNA, forming a covalent enzyme-RNA intermediate. The proton acceptor active site deprotonates the incoming PreQ1, allowing a nucleophilic attack on the C1' of the ribose to form the product. After dissociation, two additional enzymatic reactions on the tRNA convert PreQ1 to queuine (Q), resulting in the hypermodified nucleoside queuosine (7-(((4,5-cis-dihydroxy-2-cyclopenten-1-yl)amino)methyl)-7-deazaguanosine).</text>
</comment>
<evidence type="ECO:0000256" key="7">
    <source>
        <dbReference type="HAMAP-Rule" id="MF_00168"/>
    </source>
</evidence>
<comment type="caution">
    <text evidence="7">Lacks conserved residue(s) required for the propagation of feature annotation.</text>
</comment>
<dbReference type="GO" id="GO:0005829">
    <property type="term" value="C:cytosol"/>
    <property type="evidence" value="ECO:0007669"/>
    <property type="project" value="TreeGrafter"/>
</dbReference>
<evidence type="ECO:0000313" key="9">
    <source>
        <dbReference type="EMBL" id="GAV19119.1"/>
    </source>
</evidence>
<evidence type="ECO:0000256" key="4">
    <source>
        <dbReference type="ARBA" id="ARBA00022694"/>
    </source>
</evidence>
<dbReference type="Proteomes" id="UP000231632">
    <property type="component" value="Unassembled WGS sequence"/>
</dbReference>
<feature type="binding site" evidence="7">
    <location>
        <position position="338"/>
    </location>
    <ligand>
        <name>Zn(2+)</name>
        <dbReference type="ChEBI" id="CHEBI:29105"/>
    </ligand>
</feature>
<feature type="binding site" evidence="7">
    <location>
        <position position="309"/>
    </location>
    <ligand>
        <name>Zn(2+)</name>
        <dbReference type="ChEBI" id="CHEBI:29105"/>
    </ligand>
</feature>
<evidence type="ECO:0000259" key="8">
    <source>
        <dbReference type="Pfam" id="PF01702"/>
    </source>
</evidence>
<dbReference type="STRING" id="1921010.MMIC_P0048"/>
<dbReference type="GO" id="GO:0008479">
    <property type="term" value="F:tRNA-guanosine(34) queuine transglycosylase activity"/>
    <property type="evidence" value="ECO:0007669"/>
    <property type="project" value="UniProtKB-UniRule"/>
</dbReference>
<comment type="pathway">
    <text evidence="1 7">tRNA modification; tRNA-queuosine biosynthesis.</text>
</comment>
<evidence type="ECO:0000256" key="5">
    <source>
        <dbReference type="ARBA" id="ARBA00022785"/>
    </source>
</evidence>
<comment type="similarity">
    <text evidence="7">Belongs to the queuine tRNA-ribosyltransferase family.</text>
</comment>
<dbReference type="OrthoDB" id="5288802at2"/>
<dbReference type="EC" id="2.4.2.29" evidence="7"/>